<sequence>MEPLQISTLASVTGALLAGFFVFLCICIYAIKAEKCCFSSECLLLVTLKESLKIHSKNMYLSLRPSSKSFEANHTKNSQT</sequence>
<evidence type="ECO:0000313" key="3">
    <source>
        <dbReference type="Proteomes" id="UP001152799"/>
    </source>
</evidence>
<keyword evidence="1" id="KW-0472">Membrane</keyword>
<organism evidence="2 3">
    <name type="scientific">Ceutorhynchus assimilis</name>
    <name type="common">cabbage seed weevil</name>
    <dbReference type="NCBI Taxonomy" id="467358"/>
    <lineage>
        <taxon>Eukaryota</taxon>
        <taxon>Metazoa</taxon>
        <taxon>Ecdysozoa</taxon>
        <taxon>Arthropoda</taxon>
        <taxon>Hexapoda</taxon>
        <taxon>Insecta</taxon>
        <taxon>Pterygota</taxon>
        <taxon>Neoptera</taxon>
        <taxon>Endopterygota</taxon>
        <taxon>Coleoptera</taxon>
        <taxon>Polyphaga</taxon>
        <taxon>Cucujiformia</taxon>
        <taxon>Curculionidae</taxon>
        <taxon>Ceutorhynchinae</taxon>
        <taxon>Ceutorhynchus</taxon>
    </lineage>
</organism>
<dbReference type="AlphaFoldDB" id="A0A9N9MIX7"/>
<keyword evidence="1" id="KW-0812">Transmembrane</keyword>
<dbReference type="EMBL" id="OU892288">
    <property type="protein sequence ID" value="CAG9762752.1"/>
    <property type="molecule type" value="Genomic_DNA"/>
</dbReference>
<accession>A0A9N9MIX7</accession>
<gene>
    <name evidence="2" type="ORF">CEUTPL_LOCUS3426</name>
</gene>
<dbReference type="Proteomes" id="UP001152799">
    <property type="component" value="Chromosome 12"/>
</dbReference>
<evidence type="ECO:0000256" key="1">
    <source>
        <dbReference type="SAM" id="Phobius"/>
    </source>
</evidence>
<name>A0A9N9MIX7_9CUCU</name>
<feature type="transmembrane region" description="Helical" evidence="1">
    <location>
        <begin position="6"/>
        <end position="31"/>
    </location>
</feature>
<proteinExistence type="predicted"/>
<keyword evidence="3" id="KW-1185">Reference proteome</keyword>
<protein>
    <submittedName>
        <fullName evidence="2">Uncharacterized protein</fullName>
    </submittedName>
</protein>
<reference evidence="2" key="1">
    <citation type="submission" date="2022-01" db="EMBL/GenBank/DDBJ databases">
        <authorList>
            <person name="King R."/>
        </authorList>
    </citation>
    <scope>NUCLEOTIDE SEQUENCE</scope>
</reference>
<evidence type="ECO:0000313" key="2">
    <source>
        <dbReference type="EMBL" id="CAG9762752.1"/>
    </source>
</evidence>
<keyword evidence="1" id="KW-1133">Transmembrane helix</keyword>